<proteinExistence type="predicted"/>
<dbReference type="SUPFAM" id="SSF51658">
    <property type="entry name" value="Xylose isomerase-like"/>
    <property type="match status" value="1"/>
</dbReference>
<dbReference type="AlphaFoldDB" id="A0A371PDF0"/>
<reference evidence="1 2" key="1">
    <citation type="submission" date="2018-08" db="EMBL/GenBank/DDBJ databases">
        <title>Aeromicrobium sp. M2KJ-4, whole genome shotgun sequence.</title>
        <authorList>
            <person name="Tuo L."/>
        </authorList>
    </citation>
    <scope>NUCLEOTIDE SEQUENCE [LARGE SCALE GENOMIC DNA]</scope>
    <source>
        <strain evidence="1 2">M2KJ-4</strain>
    </source>
</reference>
<accession>A0A371PDF0</accession>
<name>A0A371PDF0_9ACTN</name>
<dbReference type="RefSeq" id="WP_119704051.1">
    <property type="nucleotide sequence ID" value="NZ_JBHSOI010000001.1"/>
</dbReference>
<comment type="caution">
    <text evidence="1">The sequence shown here is derived from an EMBL/GenBank/DDBJ whole genome shotgun (WGS) entry which is preliminary data.</text>
</comment>
<dbReference type="Proteomes" id="UP000265581">
    <property type="component" value="Unassembled WGS sequence"/>
</dbReference>
<evidence type="ECO:0000313" key="1">
    <source>
        <dbReference type="EMBL" id="REK73942.1"/>
    </source>
</evidence>
<gene>
    <name evidence="1" type="ORF">DX116_01175</name>
</gene>
<dbReference type="NCBIfam" id="NF003818">
    <property type="entry name" value="PRK05409.1"/>
    <property type="match status" value="1"/>
</dbReference>
<dbReference type="InterPro" id="IPR036237">
    <property type="entry name" value="Xyl_isomerase-like_sf"/>
</dbReference>
<protein>
    <submittedName>
        <fullName evidence="1">DUF692 family protein</fullName>
    </submittedName>
</protein>
<dbReference type="Gene3D" id="3.20.20.150">
    <property type="entry name" value="Divalent-metal-dependent TIM barrel enzymes"/>
    <property type="match status" value="1"/>
</dbReference>
<sequence>MPLSPVAGLGVGAGWRPSVADDLLDLAREGMTFSEVVAENVRPGDLPPLLVEALRAGLTVVPHGVTLGLAGGTPPDPARLHHLAALAAATGSPLVSEHVAFVRAGPATDGTDELHADVLEAGHLVPAARTSDALAVLVDNVRLAQRALPVPLALENIAATLSWPETSMDEADFLTALTEATGCLFLLDVANLHATCSALGGDPRDLLDRMPLDHVAYVHVAGGFTDPQGVYWDTHAHDMTDDVLHLLTYVVGLLGPAGPPVLLERDTDVDGAVVRAELRRVRHAVAGAAVRA</sequence>
<organism evidence="1 2">
    <name type="scientific">Aeromicrobium endophyticum</name>
    <dbReference type="NCBI Taxonomy" id="2292704"/>
    <lineage>
        <taxon>Bacteria</taxon>
        <taxon>Bacillati</taxon>
        <taxon>Actinomycetota</taxon>
        <taxon>Actinomycetes</taxon>
        <taxon>Propionibacteriales</taxon>
        <taxon>Nocardioidaceae</taxon>
        <taxon>Aeromicrobium</taxon>
    </lineage>
</organism>
<evidence type="ECO:0000313" key="2">
    <source>
        <dbReference type="Proteomes" id="UP000265581"/>
    </source>
</evidence>
<keyword evidence="2" id="KW-1185">Reference proteome</keyword>
<dbReference type="Pfam" id="PF05114">
    <property type="entry name" value="MbnB_TglH_ChrH"/>
    <property type="match status" value="1"/>
</dbReference>
<dbReference type="OrthoDB" id="9763101at2"/>
<dbReference type="EMBL" id="QUBR01000001">
    <property type="protein sequence ID" value="REK73942.1"/>
    <property type="molecule type" value="Genomic_DNA"/>
</dbReference>
<dbReference type="PANTHER" id="PTHR42194:SF1">
    <property type="entry name" value="UPF0276 PROTEIN HI_1600"/>
    <property type="match status" value="1"/>
</dbReference>
<dbReference type="PANTHER" id="PTHR42194">
    <property type="entry name" value="UPF0276 PROTEIN HI_1600"/>
    <property type="match status" value="1"/>
</dbReference>
<dbReference type="InterPro" id="IPR007801">
    <property type="entry name" value="MbnB/TglH/ChrH"/>
</dbReference>